<evidence type="ECO:0000313" key="2">
    <source>
        <dbReference type="Proteomes" id="UP001139516"/>
    </source>
</evidence>
<accession>A0A9X1Y7I8</accession>
<dbReference type="RefSeq" id="WP_248665638.1">
    <property type="nucleotide sequence ID" value="NZ_JALPRX010000012.1"/>
</dbReference>
<gene>
    <name evidence="1" type="ORF">M0638_03835</name>
</gene>
<dbReference type="AlphaFoldDB" id="A0A9X1Y7I8"/>
<evidence type="ECO:0000313" key="1">
    <source>
        <dbReference type="EMBL" id="MCK8783512.1"/>
    </source>
</evidence>
<sequence length="598" mass="63618">MDPLEEVQALQADGLLLSAHDRAMAALGARPDDLWLRHAAVLTLASAGATGRALDLFGRLALAEETDPEIVSLQARLLKDVAYESAGEARLAMLDRARALYDGLWRRTGDGYHGINAAALSLLGGDAAAAAALARAVLAAHRDDGSYWSLATEAEAQLLAGEPLRALRLLERAAALPDADMRKRASTRRQIRRELGALGFAPEVSAALAEALPVPLVVHFVGHMPGEGFDAAAQDGLAWRIERALDENRVDAAFGALAAGADILFVEAMLRRGITPTIRLVGDVEHFARRSVEPAGGDWLARFHACLARCRVESLEETPYPGDDLDLVLSSRRSMGLARLHAQHNDGRALQMAAWDGVPAGENPSPLQGAGTAADVAAWQRAGGRVLNLGWPCERRRRAPGPPSPLPPRRPMAVLFGDLPRFSTLDDVGLATFYGRPMAAMGRAVEAHAPAYRNAWGDAVQAAFDGIGEAAGCAFALRDTLTPERLRDYGLPEALVPRLALDYGPLLAVEDAVQQAPKFAGRAMTRAARIEPVTPPGRIHTTQAFACEVALSPPGSPGAALVCEYAGRIPTAKGFGVLPLYALRRVGQQAARLLDARP</sequence>
<keyword evidence="2" id="KW-1185">Reference proteome</keyword>
<evidence type="ECO:0008006" key="3">
    <source>
        <dbReference type="Google" id="ProtNLM"/>
    </source>
</evidence>
<comment type="caution">
    <text evidence="1">The sequence shown here is derived from an EMBL/GenBank/DDBJ whole genome shotgun (WGS) entry which is preliminary data.</text>
</comment>
<dbReference type="EMBL" id="JALPRX010000012">
    <property type="protein sequence ID" value="MCK8783512.1"/>
    <property type="molecule type" value="Genomic_DNA"/>
</dbReference>
<dbReference type="InterPro" id="IPR029787">
    <property type="entry name" value="Nucleotide_cyclase"/>
</dbReference>
<protein>
    <recommendedName>
        <fullName evidence="3">Tetratricopeptide repeat protein</fullName>
    </recommendedName>
</protein>
<dbReference type="Gene3D" id="3.30.70.1230">
    <property type="entry name" value="Nucleotide cyclase"/>
    <property type="match status" value="1"/>
</dbReference>
<organism evidence="1 2">
    <name type="scientific">Roseomonas acroporae</name>
    <dbReference type="NCBI Taxonomy" id="2937791"/>
    <lineage>
        <taxon>Bacteria</taxon>
        <taxon>Pseudomonadati</taxon>
        <taxon>Pseudomonadota</taxon>
        <taxon>Alphaproteobacteria</taxon>
        <taxon>Acetobacterales</taxon>
        <taxon>Roseomonadaceae</taxon>
        <taxon>Roseomonas</taxon>
    </lineage>
</organism>
<name>A0A9X1Y7I8_9PROT</name>
<dbReference type="SUPFAM" id="SSF55073">
    <property type="entry name" value="Nucleotide cyclase"/>
    <property type="match status" value="1"/>
</dbReference>
<reference evidence="1" key="1">
    <citation type="submission" date="2022-04" db="EMBL/GenBank/DDBJ databases">
        <title>Roseomonas acroporae sp. nov., isolated from coral Acropora digitifera.</title>
        <authorList>
            <person name="Sun H."/>
        </authorList>
    </citation>
    <scope>NUCLEOTIDE SEQUENCE</scope>
    <source>
        <strain evidence="1">NAR14</strain>
    </source>
</reference>
<dbReference type="InterPro" id="IPR046880">
    <property type="entry name" value="TPR-S"/>
</dbReference>
<dbReference type="Pfam" id="PF20308">
    <property type="entry name" value="TPR-S"/>
    <property type="match status" value="1"/>
</dbReference>
<proteinExistence type="predicted"/>
<dbReference type="Proteomes" id="UP001139516">
    <property type="component" value="Unassembled WGS sequence"/>
</dbReference>